<keyword evidence="10" id="KW-1185">Reference proteome</keyword>
<sequence length="421" mass="48185">MAKRPLGLSKSNKAKRAKQNNDTTTKESTESTESTPQLTLEVEEGEDPEDELVQLHALWKTYFHEERQTEQLLNGIINECNSKLIKSDEDNSKLDTDYLAIFAFALVESIYTEDGYHPEIHELFERARDVTTRGFTQDSKNELLRLTFANLCFTRIITEYISQLKSDSTSLKDTTTGKEINLYNVLKDGMNKFSLYTKDLPMTFEVLNEFGTLLELVSNFNSSRSVAEDGLDSDIEEDEEDEDEDEEKAESVIPVSHPLYEIRTHVRDLFEWQRVKMIELYESLKLQNISDTDKFKLNVITTIGELYLKKAAAPMRKFLKLRYGDDEENSDSDLCKESQQEAIDSIASALEYLRLAQDPDSTDSWVAVAEAYIDLGNVCDNESTEQENAYGEAEKLLRKANIAAHGRYDDVLSRFLQDQAE</sequence>
<comment type="caution">
    <text evidence="9">The sequence shown here is derived from an EMBL/GenBank/DDBJ whole genome shotgun (WGS) entry which is preliminary data.</text>
</comment>
<gene>
    <name evidence="9" type="primary">ETT1</name>
    <name evidence="9" type="ORF">C6P45_004736</name>
</gene>
<dbReference type="Proteomes" id="UP000750334">
    <property type="component" value="Unassembled WGS sequence"/>
</dbReference>
<proteinExistence type="inferred from homology"/>
<dbReference type="OrthoDB" id="5598057at2759"/>
<keyword evidence="5" id="KW-0805">Transcription regulation</keyword>
<dbReference type="PANTHER" id="PTHR28290">
    <property type="entry name" value="ENHANCER OF TRANSLATION TERMINATION 1"/>
    <property type="match status" value="1"/>
</dbReference>
<evidence type="ECO:0000256" key="6">
    <source>
        <dbReference type="ARBA" id="ARBA00023163"/>
    </source>
</evidence>
<feature type="compositionally biased region" description="Acidic residues" evidence="8">
    <location>
        <begin position="229"/>
        <end position="248"/>
    </location>
</feature>
<feature type="region of interest" description="Disordered" evidence="8">
    <location>
        <begin position="1"/>
        <end position="47"/>
    </location>
</feature>
<protein>
    <recommendedName>
        <fullName evidence="3">Enhancer of translation termination 1</fullName>
    </recommendedName>
</protein>
<comment type="similarity">
    <text evidence="2">Belongs to the ETT1 family.</text>
</comment>
<evidence type="ECO:0000256" key="7">
    <source>
        <dbReference type="ARBA" id="ARBA00023242"/>
    </source>
</evidence>
<dbReference type="GO" id="GO:2000640">
    <property type="term" value="P:positive regulation of SREBP signaling pathway"/>
    <property type="evidence" value="ECO:0007669"/>
    <property type="project" value="TreeGrafter"/>
</dbReference>
<evidence type="ECO:0000256" key="5">
    <source>
        <dbReference type="ARBA" id="ARBA00023015"/>
    </source>
</evidence>
<reference evidence="9 10" key="1">
    <citation type="submission" date="2020-11" db="EMBL/GenBank/DDBJ databases">
        <title>Kefir isolates.</title>
        <authorList>
            <person name="Marcisauskas S."/>
            <person name="Kim Y."/>
            <person name="Blasche S."/>
        </authorList>
    </citation>
    <scope>NUCLEOTIDE SEQUENCE [LARGE SCALE GENOMIC DNA]</scope>
    <source>
        <strain evidence="9 10">OG2</strain>
    </source>
</reference>
<dbReference type="EMBL" id="PUHR01000007">
    <property type="protein sequence ID" value="KAG0671861.1"/>
    <property type="molecule type" value="Genomic_DNA"/>
</dbReference>
<keyword evidence="4" id="KW-0810">Translation regulation</keyword>
<evidence type="ECO:0000313" key="10">
    <source>
        <dbReference type="Proteomes" id="UP000750334"/>
    </source>
</evidence>
<evidence type="ECO:0000256" key="1">
    <source>
        <dbReference type="ARBA" id="ARBA00004123"/>
    </source>
</evidence>
<evidence type="ECO:0000256" key="8">
    <source>
        <dbReference type="SAM" id="MobiDB-lite"/>
    </source>
</evidence>
<evidence type="ECO:0000256" key="4">
    <source>
        <dbReference type="ARBA" id="ARBA00022845"/>
    </source>
</evidence>
<feature type="region of interest" description="Disordered" evidence="8">
    <location>
        <begin position="228"/>
        <end position="250"/>
    </location>
</feature>
<keyword evidence="6" id="KW-0804">Transcription</keyword>
<accession>A0A9P6WG98</accession>
<organism evidence="9 10">
    <name type="scientific">Maudiozyma exigua</name>
    <name type="common">Yeast</name>
    <name type="synonym">Kazachstania exigua</name>
    <dbReference type="NCBI Taxonomy" id="34358"/>
    <lineage>
        <taxon>Eukaryota</taxon>
        <taxon>Fungi</taxon>
        <taxon>Dikarya</taxon>
        <taxon>Ascomycota</taxon>
        <taxon>Saccharomycotina</taxon>
        <taxon>Saccharomycetes</taxon>
        <taxon>Saccharomycetales</taxon>
        <taxon>Saccharomycetaceae</taxon>
        <taxon>Maudiozyma</taxon>
    </lineage>
</organism>
<dbReference type="GO" id="GO:0006417">
    <property type="term" value="P:regulation of translation"/>
    <property type="evidence" value="ECO:0007669"/>
    <property type="project" value="UniProtKB-KW"/>
</dbReference>
<dbReference type="GO" id="GO:0005634">
    <property type="term" value="C:nucleus"/>
    <property type="evidence" value="ECO:0007669"/>
    <property type="project" value="UniProtKB-SubCell"/>
</dbReference>
<dbReference type="Pfam" id="PF12753">
    <property type="entry name" value="Nro1"/>
    <property type="match status" value="1"/>
</dbReference>
<comment type="subcellular location">
    <subcellularLocation>
        <location evidence="1">Nucleus</location>
    </subcellularLocation>
</comment>
<dbReference type="InterPro" id="IPR024318">
    <property type="entry name" value="Nro1/ETT1"/>
</dbReference>
<dbReference type="AlphaFoldDB" id="A0A9P6WG98"/>
<keyword evidence="7" id="KW-0539">Nucleus</keyword>
<evidence type="ECO:0000256" key="3">
    <source>
        <dbReference type="ARBA" id="ARBA00017359"/>
    </source>
</evidence>
<evidence type="ECO:0000313" key="9">
    <source>
        <dbReference type="EMBL" id="KAG0671861.1"/>
    </source>
</evidence>
<evidence type="ECO:0000256" key="2">
    <source>
        <dbReference type="ARBA" id="ARBA00007273"/>
    </source>
</evidence>
<dbReference type="PANTHER" id="PTHR28290:SF1">
    <property type="entry name" value="ENHANCER OF TRANSLATION TERMINATION 1"/>
    <property type="match status" value="1"/>
</dbReference>
<name>A0A9P6WG98_MAUEX</name>